<keyword evidence="4" id="KW-1185">Reference proteome</keyword>
<evidence type="ECO:0000313" key="3">
    <source>
        <dbReference type="EMBL" id="KAL3079423.1"/>
    </source>
</evidence>
<evidence type="ECO:0000256" key="1">
    <source>
        <dbReference type="SAM" id="MobiDB-lite"/>
    </source>
</evidence>
<evidence type="ECO:0000256" key="2">
    <source>
        <dbReference type="SAM" id="SignalP"/>
    </source>
</evidence>
<gene>
    <name evidence="3" type="ORF">niasHT_031752</name>
</gene>
<comment type="caution">
    <text evidence="3">The sequence shown here is derived from an EMBL/GenBank/DDBJ whole genome shotgun (WGS) entry which is preliminary data.</text>
</comment>
<dbReference type="AlphaFoldDB" id="A0ABD2IJ83"/>
<name>A0ABD2IJ83_9BILA</name>
<organism evidence="3 4">
    <name type="scientific">Heterodera trifolii</name>
    <dbReference type="NCBI Taxonomy" id="157864"/>
    <lineage>
        <taxon>Eukaryota</taxon>
        <taxon>Metazoa</taxon>
        <taxon>Ecdysozoa</taxon>
        <taxon>Nematoda</taxon>
        <taxon>Chromadorea</taxon>
        <taxon>Rhabditida</taxon>
        <taxon>Tylenchina</taxon>
        <taxon>Tylenchomorpha</taxon>
        <taxon>Tylenchoidea</taxon>
        <taxon>Heteroderidae</taxon>
        <taxon>Heteroderinae</taxon>
        <taxon>Heterodera</taxon>
    </lineage>
</organism>
<feature type="signal peptide" evidence="2">
    <location>
        <begin position="1"/>
        <end position="31"/>
    </location>
</feature>
<protein>
    <recommendedName>
        <fullName evidence="5">Effector protein</fullName>
    </recommendedName>
</protein>
<evidence type="ECO:0008006" key="5">
    <source>
        <dbReference type="Google" id="ProtNLM"/>
    </source>
</evidence>
<feature type="compositionally biased region" description="Basic and acidic residues" evidence="1">
    <location>
        <begin position="289"/>
        <end position="306"/>
    </location>
</feature>
<reference evidence="3 4" key="1">
    <citation type="submission" date="2024-10" db="EMBL/GenBank/DDBJ databases">
        <authorList>
            <person name="Kim D."/>
        </authorList>
    </citation>
    <scope>NUCLEOTIDE SEQUENCE [LARGE SCALE GENOMIC DNA]</scope>
    <source>
        <strain evidence="3">BH-2024</strain>
    </source>
</reference>
<dbReference type="EMBL" id="JBICBT010001187">
    <property type="protein sequence ID" value="KAL3079423.1"/>
    <property type="molecule type" value="Genomic_DNA"/>
</dbReference>
<keyword evidence="2" id="KW-0732">Signal</keyword>
<feature type="region of interest" description="Disordered" evidence="1">
    <location>
        <begin position="289"/>
        <end position="333"/>
    </location>
</feature>
<sequence length="333" mass="39162">MIYQFSSNFLFPTIFGLVLIIETLLCPSVEASETVTIKAYCTENASDPSPVYDTVEIRLKDCETLGYVKKEVKCENEGISYAFIFEREQNQTAVIHTEMTTDGRNIQCVDYEDEEDSERQKTLEIKAYCTGHRSNPVPVYADVQRRLDACKQLGNVYWGVESEIGSFRFYYTFKYERKTGQNRTECDDHEDENDKELKEHLSFYYHNGRDELLASLLRSYHNAKKELKERAQSYMNPQVYLDDLMEARRLYLEKKNEWETYYNKKKEELKIMKKRLNNEKLDTQMEKKLKIGTENHSEKEGEETIDHGAPMTVEQELRRRKGKNVIVSSPSQQ</sequence>
<evidence type="ECO:0000313" key="4">
    <source>
        <dbReference type="Proteomes" id="UP001620626"/>
    </source>
</evidence>
<accession>A0ABD2IJ83</accession>
<feature type="chain" id="PRO_5044866982" description="Effector protein" evidence="2">
    <location>
        <begin position="32"/>
        <end position="333"/>
    </location>
</feature>
<dbReference type="Proteomes" id="UP001620626">
    <property type="component" value="Unassembled WGS sequence"/>
</dbReference>
<proteinExistence type="predicted"/>